<protein>
    <submittedName>
        <fullName evidence="2">Uncharacterized protein</fullName>
    </submittedName>
</protein>
<gene>
    <name evidence="2" type="ORF">FPE_LOCUS16591</name>
</gene>
<organism evidence="2 3">
    <name type="scientific">Fraxinus pennsylvanica</name>
    <dbReference type="NCBI Taxonomy" id="56036"/>
    <lineage>
        <taxon>Eukaryota</taxon>
        <taxon>Viridiplantae</taxon>
        <taxon>Streptophyta</taxon>
        <taxon>Embryophyta</taxon>
        <taxon>Tracheophyta</taxon>
        <taxon>Spermatophyta</taxon>
        <taxon>Magnoliopsida</taxon>
        <taxon>eudicotyledons</taxon>
        <taxon>Gunneridae</taxon>
        <taxon>Pentapetalae</taxon>
        <taxon>asterids</taxon>
        <taxon>lamiids</taxon>
        <taxon>Lamiales</taxon>
        <taxon>Oleaceae</taxon>
        <taxon>Oleeae</taxon>
        <taxon>Fraxinus</taxon>
    </lineage>
</organism>
<evidence type="ECO:0000313" key="2">
    <source>
        <dbReference type="EMBL" id="CAI9769699.1"/>
    </source>
</evidence>
<evidence type="ECO:0000313" key="3">
    <source>
        <dbReference type="Proteomes" id="UP000834106"/>
    </source>
</evidence>
<keyword evidence="3" id="KW-1185">Reference proteome</keyword>
<reference evidence="2" key="1">
    <citation type="submission" date="2023-05" db="EMBL/GenBank/DDBJ databases">
        <authorList>
            <person name="Huff M."/>
        </authorList>
    </citation>
    <scope>NUCLEOTIDE SEQUENCE</scope>
</reference>
<accession>A0AAD1ZHV8</accession>
<dbReference type="EMBL" id="OU503045">
    <property type="protein sequence ID" value="CAI9769699.1"/>
    <property type="molecule type" value="Genomic_DNA"/>
</dbReference>
<evidence type="ECO:0000256" key="1">
    <source>
        <dbReference type="SAM" id="MobiDB-lite"/>
    </source>
</evidence>
<proteinExistence type="predicted"/>
<dbReference type="Proteomes" id="UP000834106">
    <property type="component" value="Chromosome 10"/>
</dbReference>
<feature type="region of interest" description="Disordered" evidence="1">
    <location>
        <begin position="1"/>
        <end position="27"/>
    </location>
</feature>
<dbReference type="AlphaFoldDB" id="A0AAD1ZHV8"/>
<name>A0AAD1ZHV8_9LAMI</name>
<sequence length="112" mass="12265">MEGDSEPVMYPDRPAFSKIGSSDSPRREMSATRLVSGSQLMPYQLLQQSVPDHVLNMPKYGSLSAALNATNADRSAGGQALTVKVMASSTVSLTKKSLVSFMFVFYIMYMKM</sequence>